<reference evidence="7 8" key="1">
    <citation type="journal article" date="2018" name="Evol. Lett.">
        <title>Horizontal gene cluster transfer increased hallucinogenic mushroom diversity.</title>
        <authorList>
            <person name="Reynolds H.T."/>
            <person name="Vijayakumar V."/>
            <person name="Gluck-Thaler E."/>
            <person name="Korotkin H.B."/>
            <person name="Matheny P.B."/>
            <person name="Slot J.C."/>
        </authorList>
    </citation>
    <scope>NUCLEOTIDE SEQUENCE [LARGE SCALE GENOMIC DNA]</scope>
    <source>
        <strain evidence="7 8">2631</strain>
    </source>
</reference>
<dbReference type="InterPro" id="IPR006058">
    <property type="entry name" value="2Fe2S_fd_BS"/>
</dbReference>
<keyword evidence="3" id="KW-0274">FAD</keyword>
<dbReference type="PROSITE" id="PS00197">
    <property type="entry name" value="2FE2S_FER_1"/>
    <property type="match status" value="1"/>
</dbReference>
<evidence type="ECO:0000256" key="2">
    <source>
        <dbReference type="ARBA" id="ARBA00022630"/>
    </source>
</evidence>
<feature type="compositionally biased region" description="Basic and acidic residues" evidence="5">
    <location>
        <begin position="431"/>
        <end position="444"/>
    </location>
</feature>
<feature type="region of interest" description="Disordered" evidence="5">
    <location>
        <begin position="415"/>
        <end position="444"/>
    </location>
</feature>
<keyword evidence="4" id="KW-0560">Oxidoreductase</keyword>
<keyword evidence="8" id="KW-1185">Reference proteome</keyword>
<dbReference type="STRING" id="93625.A0A409XJ53"/>
<gene>
    <name evidence="7" type="ORF">CVT25_010163</name>
</gene>
<keyword evidence="2" id="KW-0285">Flavoprotein</keyword>
<evidence type="ECO:0000256" key="3">
    <source>
        <dbReference type="ARBA" id="ARBA00022827"/>
    </source>
</evidence>
<dbReference type="EMBL" id="NHYD01001548">
    <property type="protein sequence ID" value="PPQ90774.1"/>
    <property type="molecule type" value="Genomic_DNA"/>
</dbReference>
<organism evidence="7 8">
    <name type="scientific">Psilocybe cyanescens</name>
    <dbReference type="NCBI Taxonomy" id="93625"/>
    <lineage>
        <taxon>Eukaryota</taxon>
        <taxon>Fungi</taxon>
        <taxon>Dikarya</taxon>
        <taxon>Basidiomycota</taxon>
        <taxon>Agaricomycotina</taxon>
        <taxon>Agaricomycetes</taxon>
        <taxon>Agaricomycetidae</taxon>
        <taxon>Agaricales</taxon>
        <taxon>Agaricineae</taxon>
        <taxon>Strophariaceae</taxon>
        <taxon>Psilocybe</taxon>
    </lineage>
</organism>
<evidence type="ECO:0000256" key="5">
    <source>
        <dbReference type="SAM" id="MobiDB-lite"/>
    </source>
</evidence>
<dbReference type="GO" id="GO:0016709">
    <property type="term" value="F:oxidoreductase activity, acting on paired donors, with incorporation or reduction of molecular oxygen, NAD(P)H as one donor, and incorporation of one atom of oxygen"/>
    <property type="evidence" value="ECO:0007669"/>
    <property type="project" value="UniProtKB-ARBA"/>
</dbReference>
<dbReference type="OrthoDB" id="2690153at2759"/>
<proteinExistence type="predicted"/>
<dbReference type="AlphaFoldDB" id="A0A409XJ53"/>
<evidence type="ECO:0000313" key="8">
    <source>
        <dbReference type="Proteomes" id="UP000283269"/>
    </source>
</evidence>
<dbReference type="PANTHER" id="PTHR43004">
    <property type="entry name" value="TRK SYSTEM POTASSIUM UPTAKE PROTEIN"/>
    <property type="match status" value="1"/>
</dbReference>
<dbReference type="Gene3D" id="3.40.30.20">
    <property type="match status" value="1"/>
</dbReference>
<evidence type="ECO:0000256" key="1">
    <source>
        <dbReference type="ARBA" id="ARBA00001974"/>
    </source>
</evidence>
<dbReference type="PANTHER" id="PTHR43004:SF19">
    <property type="entry name" value="BINDING MONOOXYGENASE, PUTATIVE (JCVI)-RELATED"/>
    <property type="match status" value="1"/>
</dbReference>
<evidence type="ECO:0000256" key="4">
    <source>
        <dbReference type="ARBA" id="ARBA00023002"/>
    </source>
</evidence>
<accession>A0A409XJ53</accession>
<dbReference type="InParanoid" id="A0A409XJ53"/>
<comment type="cofactor">
    <cofactor evidence="1">
        <name>FAD</name>
        <dbReference type="ChEBI" id="CHEBI:57692"/>
    </cofactor>
</comment>
<dbReference type="Pfam" id="PF01494">
    <property type="entry name" value="FAD_binding_3"/>
    <property type="match status" value="1"/>
</dbReference>
<dbReference type="InterPro" id="IPR050641">
    <property type="entry name" value="RIFMO-like"/>
</dbReference>
<dbReference type="InterPro" id="IPR038220">
    <property type="entry name" value="PHOX_C_sf"/>
</dbReference>
<dbReference type="PRINTS" id="PR00420">
    <property type="entry name" value="RNGMNOXGNASE"/>
</dbReference>
<dbReference type="Gene3D" id="3.50.50.60">
    <property type="entry name" value="FAD/NAD(P)-binding domain"/>
    <property type="match status" value="1"/>
</dbReference>
<sequence length="575" mass="63718">MAHERPPKVLIVGGGPSGLILALSLLQNGVPVRIIEKSSKPRLGQRGAGIMPRTLELFAYLHIVDEVMKQGILTPKVRLYEMPGGVKPRHEFEMSPYRDPTPSNPFLNPIMLGQDKLEKIFYAALASYGCSVELGTELKSFNQTEKCVQVKLVHEARDAEGEFEENSEYEWMIGTDGAKGVVRKLLGLSFLGETRVIENFIVGDIVVEGLSNKYWHMWGEASDVLISLRGTETPKLFNFVVGGKKINHTDLSSSEAILKKCFMDNTGNRSDLKFAEIPWMSHYRPNIRMVQKFGYGRVYVAGDAGHVHSPTGGQGVNTGIQDSFNLGWKLALVIKGFASPSLLETFTEERIPVIAEMISQTTKLLNKALDNQGGSLQSSGSLFQLGVNYRWSSIVVDERKAIELDREAEEEAYLQDFEYPSEEEEPIDSYGTEHDGRIRAGDRAPDSSNLIIRSPANPIKQKCHLFQIFDSSHHTVLIFSDLVNCSPILQACSAYPKDLVRTVVVVGAKKQTPASATLADFVVEDHDENAYESYCSTGVCGVCVVRPDGVVGAIVQGPVWMHRYFRGIYSAKPVR</sequence>
<evidence type="ECO:0000259" key="6">
    <source>
        <dbReference type="Pfam" id="PF01494"/>
    </source>
</evidence>
<dbReference type="SUPFAM" id="SSF54292">
    <property type="entry name" value="2Fe-2S ferredoxin-like"/>
    <property type="match status" value="1"/>
</dbReference>
<dbReference type="GO" id="GO:0071949">
    <property type="term" value="F:FAD binding"/>
    <property type="evidence" value="ECO:0007669"/>
    <property type="project" value="InterPro"/>
</dbReference>
<dbReference type="Proteomes" id="UP000283269">
    <property type="component" value="Unassembled WGS sequence"/>
</dbReference>
<name>A0A409XJ53_PSICY</name>
<dbReference type="InterPro" id="IPR036188">
    <property type="entry name" value="FAD/NAD-bd_sf"/>
</dbReference>
<dbReference type="SUPFAM" id="SSF51905">
    <property type="entry name" value="FAD/NAD(P)-binding domain"/>
    <property type="match status" value="1"/>
</dbReference>
<feature type="domain" description="FAD-binding" evidence="6">
    <location>
        <begin position="8"/>
        <end position="360"/>
    </location>
</feature>
<dbReference type="Gene3D" id="3.30.70.2450">
    <property type="match status" value="1"/>
</dbReference>
<feature type="compositionally biased region" description="Acidic residues" evidence="5">
    <location>
        <begin position="415"/>
        <end position="427"/>
    </location>
</feature>
<protein>
    <recommendedName>
        <fullName evidence="6">FAD-binding domain-containing protein</fullName>
    </recommendedName>
</protein>
<dbReference type="InterPro" id="IPR036010">
    <property type="entry name" value="2Fe-2S_ferredoxin-like_sf"/>
</dbReference>
<dbReference type="GO" id="GO:0051537">
    <property type="term" value="F:2 iron, 2 sulfur cluster binding"/>
    <property type="evidence" value="ECO:0007669"/>
    <property type="project" value="InterPro"/>
</dbReference>
<comment type="caution">
    <text evidence="7">The sequence shown here is derived from an EMBL/GenBank/DDBJ whole genome shotgun (WGS) entry which is preliminary data.</text>
</comment>
<dbReference type="InterPro" id="IPR002938">
    <property type="entry name" value="FAD-bd"/>
</dbReference>
<evidence type="ECO:0000313" key="7">
    <source>
        <dbReference type="EMBL" id="PPQ90774.1"/>
    </source>
</evidence>